<keyword evidence="14" id="KW-0175">Coiled coil</keyword>
<dbReference type="InterPro" id="IPR023033">
    <property type="entry name" value="Ala_tRNA_ligase_euk/bac"/>
</dbReference>
<dbReference type="InterPro" id="IPR018164">
    <property type="entry name" value="Ala-tRNA-synth_IIc_N"/>
</dbReference>
<evidence type="ECO:0000256" key="2">
    <source>
        <dbReference type="ARBA" id="ARBA00022555"/>
    </source>
</evidence>
<dbReference type="Pfam" id="PF01411">
    <property type="entry name" value="tRNA-synt_2c"/>
    <property type="match status" value="1"/>
</dbReference>
<name>E6K1S1_PARDN</name>
<keyword evidence="7 13" id="KW-0067">ATP-binding</keyword>
<comment type="catalytic activity">
    <reaction evidence="12 13">
        <text>tRNA(Ala) + L-alanine + ATP = L-alanyl-tRNA(Ala) + AMP + diphosphate</text>
        <dbReference type="Rhea" id="RHEA:12540"/>
        <dbReference type="Rhea" id="RHEA-COMP:9657"/>
        <dbReference type="Rhea" id="RHEA-COMP:9923"/>
        <dbReference type="ChEBI" id="CHEBI:30616"/>
        <dbReference type="ChEBI" id="CHEBI:33019"/>
        <dbReference type="ChEBI" id="CHEBI:57972"/>
        <dbReference type="ChEBI" id="CHEBI:78442"/>
        <dbReference type="ChEBI" id="CHEBI:78497"/>
        <dbReference type="ChEBI" id="CHEBI:456215"/>
        <dbReference type="EC" id="6.1.1.7"/>
    </reaction>
</comment>
<gene>
    <name evidence="13 16" type="primary">alaS</name>
    <name evidence="16" type="ORF">HMPREF0620_0757</name>
</gene>
<protein>
    <recommendedName>
        <fullName evidence="13">Alanine--tRNA ligase</fullName>
        <ecNumber evidence="13">6.1.1.7</ecNumber>
    </recommendedName>
    <alternativeName>
        <fullName evidence="13">Alanyl-tRNA synthetase</fullName>
        <shortName evidence="13">AlaRS</shortName>
    </alternativeName>
</protein>
<keyword evidence="4 13" id="KW-0479">Metal-binding</keyword>
<dbReference type="PANTHER" id="PTHR11777:SF9">
    <property type="entry name" value="ALANINE--TRNA LIGASE, CYTOPLASMIC"/>
    <property type="match status" value="1"/>
</dbReference>
<evidence type="ECO:0000256" key="7">
    <source>
        <dbReference type="ARBA" id="ARBA00022840"/>
    </source>
</evidence>
<dbReference type="InterPro" id="IPR002318">
    <property type="entry name" value="Ala-tRNA-lgiase_IIc"/>
</dbReference>
<evidence type="ECO:0000256" key="9">
    <source>
        <dbReference type="ARBA" id="ARBA00022917"/>
    </source>
</evidence>
<keyword evidence="13" id="KW-0963">Cytoplasm</keyword>
<keyword evidence="10 13" id="KW-0030">Aminoacyl-tRNA synthetase</keyword>
<accession>E6K1S1</accession>
<comment type="caution">
    <text evidence="16">The sequence shown here is derived from an EMBL/GenBank/DDBJ whole genome shotgun (WGS) entry which is preliminary data.</text>
</comment>
<dbReference type="RefSeq" id="WP_006289134.1">
    <property type="nucleotide sequence ID" value="NZ_AP012333.1"/>
</dbReference>
<keyword evidence="9 13" id="KW-0648">Protein biosynthesis</keyword>
<feature type="binding site" evidence="13">
    <location>
        <position position="687"/>
    </location>
    <ligand>
        <name>Zn(2+)</name>
        <dbReference type="ChEBI" id="CHEBI:29105"/>
    </ligand>
</feature>
<dbReference type="EC" id="6.1.1.7" evidence="13"/>
<dbReference type="SUPFAM" id="SSF55186">
    <property type="entry name" value="ThrRS/AlaRS common domain"/>
    <property type="match status" value="1"/>
</dbReference>
<dbReference type="Gene3D" id="3.30.54.20">
    <property type="match status" value="1"/>
</dbReference>
<dbReference type="FunFam" id="3.30.980.10:FF:000004">
    <property type="entry name" value="Alanine--tRNA ligase, cytoplasmic"/>
    <property type="match status" value="1"/>
</dbReference>
<dbReference type="InterPro" id="IPR012947">
    <property type="entry name" value="tRNA_SAD"/>
</dbReference>
<proteinExistence type="inferred from homology"/>
<dbReference type="GO" id="GO:0004813">
    <property type="term" value="F:alanine-tRNA ligase activity"/>
    <property type="evidence" value="ECO:0007669"/>
    <property type="project" value="UniProtKB-UniRule"/>
</dbReference>
<evidence type="ECO:0000256" key="12">
    <source>
        <dbReference type="ARBA" id="ARBA00048300"/>
    </source>
</evidence>
<comment type="cofactor">
    <cofactor evidence="13">
        <name>Zn(2+)</name>
        <dbReference type="ChEBI" id="CHEBI:29105"/>
    </cofactor>
    <text evidence="13">Binds 1 zinc ion per subunit.</text>
</comment>
<evidence type="ECO:0000256" key="14">
    <source>
        <dbReference type="SAM" id="Coils"/>
    </source>
</evidence>
<dbReference type="EMBL" id="AEON01000001">
    <property type="protein sequence ID" value="EFT83752.1"/>
    <property type="molecule type" value="Genomic_DNA"/>
</dbReference>
<evidence type="ECO:0000313" key="16">
    <source>
        <dbReference type="EMBL" id="EFT83752.1"/>
    </source>
</evidence>
<evidence type="ECO:0000313" key="17">
    <source>
        <dbReference type="Proteomes" id="UP000004946"/>
    </source>
</evidence>
<keyword evidence="5 13" id="KW-0547">Nucleotide-binding</keyword>
<organism evidence="16 17">
    <name type="scientific">Parascardovia denticolens DSM 10105 = JCM 12538</name>
    <dbReference type="NCBI Taxonomy" id="864564"/>
    <lineage>
        <taxon>Bacteria</taxon>
        <taxon>Bacillati</taxon>
        <taxon>Actinomycetota</taxon>
        <taxon>Actinomycetes</taxon>
        <taxon>Bifidobacteriales</taxon>
        <taxon>Bifidobacteriaceae</taxon>
        <taxon>Parascardovia</taxon>
    </lineage>
</organism>
<dbReference type="FunFam" id="3.30.54.20:FF:000001">
    <property type="entry name" value="Alanine--tRNA ligase"/>
    <property type="match status" value="1"/>
</dbReference>
<dbReference type="InterPro" id="IPR003156">
    <property type="entry name" value="DHHA1_dom"/>
</dbReference>
<reference evidence="16 17" key="1">
    <citation type="submission" date="2010-12" db="EMBL/GenBank/DDBJ databases">
        <authorList>
            <person name="Muzny D."/>
            <person name="Qin X."/>
            <person name="Buhay C."/>
            <person name="Dugan-Rocha S."/>
            <person name="Ding Y."/>
            <person name="Chen G."/>
            <person name="Hawes A."/>
            <person name="Holder M."/>
            <person name="Jhangiani S."/>
            <person name="Johnson A."/>
            <person name="Khan Z."/>
            <person name="Li Z."/>
            <person name="Liu W."/>
            <person name="Liu X."/>
            <person name="Perez L."/>
            <person name="Shen H."/>
            <person name="Wang Q."/>
            <person name="Watt J."/>
            <person name="Xi L."/>
            <person name="Xin Y."/>
            <person name="Zhou J."/>
            <person name="Deng J."/>
            <person name="Jiang H."/>
            <person name="Liu Y."/>
            <person name="Qu J."/>
            <person name="Song X.-Z."/>
            <person name="Zhang L."/>
            <person name="Villasana D."/>
            <person name="Johnson A."/>
            <person name="Liu J."/>
            <person name="Liyanage D."/>
            <person name="Lorensuhewa L."/>
            <person name="Robinson T."/>
            <person name="Song A."/>
            <person name="Song B.-B."/>
            <person name="Dinh H."/>
            <person name="Thornton R."/>
            <person name="Coyle M."/>
            <person name="Francisco L."/>
            <person name="Jackson L."/>
            <person name="Javaid M."/>
            <person name="Korchina V."/>
            <person name="Kovar C."/>
            <person name="Mata R."/>
            <person name="Mathew T."/>
            <person name="Ngo R."/>
            <person name="Nguyen L."/>
            <person name="Nguyen N."/>
            <person name="Okwuonu G."/>
            <person name="Ongeri F."/>
            <person name="Pham C."/>
            <person name="Simmons D."/>
            <person name="Wilczek-Boney K."/>
            <person name="Hale W."/>
            <person name="Jakkamsetti A."/>
            <person name="Pham P."/>
            <person name="Ruth R."/>
            <person name="San Lucas F."/>
            <person name="Warren J."/>
            <person name="Zhang J."/>
            <person name="Zhao Z."/>
            <person name="Zhou C."/>
            <person name="Zhu D."/>
            <person name="Lee S."/>
            <person name="Bess C."/>
            <person name="Blankenburg K."/>
            <person name="Forbes L."/>
            <person name="Fu Q."/>
            <person name="Gubbala S."/>
            <person name="Hirani K."/>
            <person name="Jayaseelan J.C."/>
            <person name="Lara F."/>
            <person name="Munidasa M."/>
            <person name="Palculict T."/>
            <person name="Patil S."/>
            <person name="Pu L.-L."/>
            <person name="Saada N."/>
            <person name="Tang L."/>
            <person name="Weissenberger G."/>
            <person name="Zhu Y."/>
            <person name="Hemphill L."/>
            <person name="Shang Y."/>
            <person name="Youmans B."/>
            <person name="Ayvaz T."/>
            <person name="Ross M."/>
            <person name="Santibanez J."/>
            <person name="Aqrawi P."/>
            <person name="Gross S."/>
            <person name="Joshi V."/>
            <person name="Fowler G."/>
            <person name="Nazareth L."/>
            <person name="Reid J."/>
            <person name="Worley K."/>
            <person name="Petrosino J."/>
            <person name="Highlander S."/>
            <person name="Gibbs R."/>
        </authorList>
    </citation>
    <scope>NUCLEOTIDE SEQUENCE [LARGE SCALE GENOMIC DNA]</scope>
    <source>
        <strain evidence="16 17">DSM 10105</strain>
    </source>
</reference>
<dbReference type="InterPro" id="IPR018165">
    <property type="entry name" value="Ala-tRNA-synth_IIc_core"/>
</dbReference>
<dbReference type="GO" id="GO:0008270">
    <property type="term" value="F:zinc ion binding"/>
    <property type="evidence" value="ECO:0007669"/>
    <property type="project" value="UniProtKB-UniRule"/>
</dbReference>
<evidence type="ECO:0000256" key="8">
    <source>
        <dbReference type="ARBA" id="ARBA00022884"/>
    </source>
</evidence>
<keyword evidence="17" id="KW-1185">Reference proteome</keyword>
<feature type="binding site" evidence="13">
    <location>
        <position position="683"/>
    </location>
    <ligand>
        <name>Zn(2+)</name>
        <dbReference type="ChEBI" id="CHEBI:29105"/>
    </ligand>
</feature>
<keyword evidence="2 13" id="KW-0820">tRNA-binding</keyword>
<comment type="function">
    <text evidence="11 13">Catalyzes the attachment of alanine to tRNA(Ala) in a two-step reaction: alanine is first activated by ATP to form Ala-AMP and then transferred to the acceptor end of tRNA(Ala). Also edits incorrectly charged Ser-tRNA(Ala) and Gly-tRNA(Ala) via its editing domain.</text>
</comment>
<dbReference type="eggNOG" id="COG0013">
    <property type="taxonomic scope" value="Bacteria"/>
</dbReference>
<dbReference type="Gene3D" id="3.30.930.10">
    <property type="entry name" value="Bira Bifunctional Protein, Domain 2"/>
    <property type="match status" value="1"/>
</dbReference>
<dbReference type="GO" id="GO:0005829">
    <property type="term" value="C:cytosol"/>
    <property type="evidence" value="ECO:0007669"/>
    <property type="project" value="TreeGrafter"/>
</dbReference>
<comment type="domain">
    <text evidence="13">Consists of three domains; the N-terminal catalytic domain, the editing domain and the C-terminal C-Ala domain. The editing domain removes incorrectly charged amino acids, while the C-Ala domain, along with tRNA(Ala), serves as a bridge to cooperatively bring together the editing and aminoacylation centers thus stimulating deacylation of misacylated tRNAs.</text>
</comment>
<dbReference type="FunFam" id="3.10.310.40:FF:000001">
    <property type="entry name" value="Alanine--tRNA ligase"/>
    <property type="match status" value="1"/>
</dbReference>
<dbReference type="NCBIfam" id="TIGR00344">
    <property type="entry name" value="alaS"/>
    <property type="match status" value="1"/>
</dbReference>
<dbReference type="Pfam" id="PF02272">
    <property type="entry name" value="DHHA1"/>
    <property type="match status" value="1"/>
</dbReference>
<feature type="coiled-coil region" evidence="14">
    <location>
        <begin position="742"/>
        <end position="769"/>
    </location>
</feature>
<dbReference type="HOGENOM" id="CLU_004485_1_1_11"/>
<evidence type="ECO:0000256" key="4">
    <source>
        <dbReference type="ARBA" id="ARBA00022723"/>
    </source>
</evidence>
<dbReference type="SUPFAM" id="SSF50447">
    <property type="entry name" value="Translation proteins"/>
    <property type="match status" value="1"/>
</dbReference>
<evidence type="ECO:0000256" key="10">
    <source>
        <dbReference type="ARBA" id="ARBA00023146"/>
    </source>
</evidence>
<keyword evidence="3 13" id="KW-0436">Ligase</keyword>
<dbReference type="Gene3D" id="2.40.30.130">
    <property type="match status" value="1"/>
</dbReference>
<dbReference type="PANTHER" id="PTHR11777">
    <property type="entry name" value="ALANYL-TRNA SYNTHETASE"/>
    <property type="match status" value="1"/>
</dbReference>
<comment type="subcellular location">
    <subcellularLocation>
        <location evidence="13">Cytoplasm</location>
    </subcellularLocation>
</comment>
<dbReference type="GO" id="GO:0006419">
    <property type="term" value="P:alanyl-tRNA aminoacylation"/>
    <property type="evidence" value="ECO:0007669"/>
    <property type="project" value="UniProtKB-UniRule"/>
</dbReference>
<evidence type="ECO:0000256" key="6">
    <source>
        <dbReference type="ARBA" id="ARBA00022833"/>
    </source>
</evidence>
<evidence type="ECO:0000256" key="3">
    <source>
        <dbReference type="ARBA" id="ARBA00022598"/>
    </source>
</evidence>
<dbReference type="SUPFAM" id="SSF101353">
    <property type="entry name" value="Putative anticodon-binding domain of alanyl-tRNA synthetase (AlaRS)"/>
    <property type="match status" value="1"/>
</dbReference>
<dbReference type="InterPro" id="IPR018162">
    <property type="entry name" value="Ala-tRNA-ligase_IIc_anticod-bd"/>
</dbReference>
<keyword evidence="6 13" id="KW-0862">Zinc</keyword>
<dbReference type="AlphaFoldDB" id="E6K1S1"/>
<evidence type="ECO:0000256" key="1">
    <source>
        <dbReference type="ARBA" id="ARBA00008226"/>
    </source>
</evidence>
<evidence type="ECO:0000256" key="5">
    <source>
        <dbReference type="ARBA" id="ARBA00022741"/>
    </source>
</evidence>
<dbReference type="SMART" id="SM00863">
    <property type="entry name" value="tRNA_SAD"/>
    <property type="match status" value="1"/>
</dbReference>
<feature type="binding site" evidence="13">
    <location>
        <position position="579"/>
    </location>
    <ligand>
        <name>Zn(2+)</name>
        <dbReference type="ChEBI" id="CHEBI:29105"/>
    </ligand>
</feature>
<comment type="similarity">
    <text evidence="1 13">Belongs to the class-II aminoacyl-tRNA synthetase family.</text>
</comment>
<sequence length="903" mass="99147">MRTSEIAKRFVTYFEKQGHLVMPSASLISPNPTTLFTIAGMVPFIPYLLGEQTPPSRRMTSNQKCVRTLDIDEVGKTTRHGTFFQMLGNFSIGDYFKKEAIHYAWDLLTSPQDQGGYGFEKDKLWVTTYTDDEEARSLWKTEGMDPEHMQVLGMEDNFWTTGGPGPGGPCTEIYVDRGPEYGPDGGPIASESRYIEIWDLVFENFEVDNVKSKTNLHIVGELANKNIDTGMGLERVAYLLQGKQNIYETDEIFPVIEEAERLSGRKYGDDPEDDVRFRVVADHVRSALMIMGDGVRPSNEGRGYVLRRLIRRSIRAMKMLGVEQEVFPHLLPVSEAQMKLSYPELESSFAEVSETAFGEEAAFRRTLDQGSTILDVAISQAKKDASEKGQEQPVVSGKEAFTLHDTYGFPIELTTEIAREQGVGVDDRSFRELMAEQKQRARADALKKRHNVDLSVYDDAKKALAKPIEFTGYKEFSSRGTVLAIIDEETGSVRSASAPATVEVILDRTPFYAEQGGQMADYGEIESDQGAVLEVDDVQKPVKDLYVQHCRLTEGSLTVGDQVSSSIDVDRRIGMTHAHTATHVLHKVVREVLGEKATQSGSVVDPDRLRFDFHWSKALTQDQLGQIEARVNARIRDDLEVSWKNMPIDDALELGAMHLFGDKYGDIVRVVTIGNDGWSRELCGGTHASRTGTIGSFTLISESSVGTGLRRIEALVGAKSYEYNHRQHQVINRLANGLNARADEVETRVLGLEESLKEAQAKLASIYERQISAMIPALVDQAKSGSPDADLLLAIRNVGSFGSAEALRKAVTDTRAQLGEDKAAVVCLAGVSSETGKPVIFVATNEAARKAGIKAGDLVRSAFQVLGGGGGGKPDFAQGGGQDASRLDAALKIVGDQAQAALS</sequence>
<dbReference type="KEGG" id="pdo:PSDT_0873"/>
<evidence type="ECO:0000259" key="15">
    <source>
        <dbReference type="PROSITE" id="PS50860"/>
    </source>
</evidence>
<dbReference type="InterPro" id="IPR050058">
    <property type="entry name" value="Ala-tRNA_ligase"/>
</dbReference>
<dbReference type="InterPro" id="IPR045864">
    <property type="entry name" value="aa-tRNA-synth_II/BPL/LPL"/>
</dbReference>
<dbReference type="Gene3D" id="3.30.980.10">
    <property type="entry name" value="Threonyl-trna Synthetase, Chain A, domain 2"/>
    <property type="match status" value="1"/>
</dbReference>
<dbReference type="PROSITE" id="PS50860">
    <property type="entry name" value="AA_TRNA_LIGASE_II_ALA"/>
    <property type="match status" value="1"/>
</dbReference>
<dbReference type="Proteomes" id="UP000004946">
    <property type="component" value="Chromosome"/>
</dbReference>
<evidence type="ECO:0000256" key="11">
    <source>
        <dbReference type="ARBA" id="ARBA00024779"/>
    </source>
</evidence>
<dbReference type="Gene3D" id="3.10.310.40">
    <property type="match status" value="1"/>
</dbReference>
<dbReference type="InterPro" id="IPR009000">
    <property type="entry name" value="Transl_B-barrel_sf"/>
</dbReference>
<dbReference type="PRINTS" id="PR00980">
    <property type="entry name" value="TRNASYNTHALA"/>
</dbReference>
<dbReference type="GO" id="GO:0002161">
    <property type="term" value="F:aminoacyl-tRNA deacylase activity"/>
    <property type="evidence" value="ECO:0007669"/>
    <property type="project" value="TreeGrafter"/>
</dbReference>
<dbReference type="HAMAP" id="MF_00036_B">
    <property type="entry name" value="Ala_tRNA_synth_B"/>
    <property type="match status" value="1"/>
</dbReference>
<dbReference type="GO" id="GO:0005524">
    <property type="term" value="F:ATP binding"/>
    <property type="evidence" value="ECO:0007669"/>
    <property type="project" value="UniProtKB-UniRule"/>
</dbReference>
<dbReference type="CDD" id="cd00673">
    <property type="entry name" value="AlaRS_core"/>
    <property type="match status" value="1"/>
</dbReference>
<feature type="domain" description="Alanyl-transfer RNA synthetases family profile" evidence="15">
    <location>
        <begin position="1"/>
        <end position="726"/>
    </location>
</feature>
<dbReference type="GO" id="GO:0000049">
    <property type="term" value="F:tRNA binding"/>
    <property type="evidence" value="ECO:0007669"/>
    <property type="project" value="UniProtKB-KW"/>
</dbReference>
<keyword evidence="8 13" id="KW-0694">RNA-binding</keyword>
<dbReference type="InterPro" id="IPR018163">
    <property type="entry name" value="Thr/Ala-tRNA-synth_IIc_edit"/>
</dbReference>
<feature type="binding site" evidence="13">
    <location>
        <position position="583"/>
    </location>
    <ligand>
        <name>Zn(2+)</name>
        <dbReference type="ChEBI" id="CHEBI:29105"/>
    </ligand>
</feature>
<evidence type="ECO:0000256" key="13">
    <source>
        <dbReference type="HAMAP-Rule" id="MF_00036"/>
    </source>
</evidence>
<dbReference type="PATRIC" id="fig|864564.6.peg.957"/>
<dbReference type="Pfam" id="PF07973">
    <property type="entry name" value="tRNA_SAD"/>
    <property type="match status" value="1"/>
</dbReference>
<dbReference type="SUPFAM" id="SSF55681">
    <property type="entry name" value="Class II aaRS and biotin synthetases"/>
    <property type="match status" value="1"/>
</dbReference>